<evidence type="ECO:0000256" key="5">
    <source>
        <dbReference type="ARBA" id="ARBA00023136"/>
    </source>
</evidence>
<dbReference type="Pfam" id="PF01899">
    <property type="entry name" value="MNHE"/>
    <property type="match status" value="1"/>
</dbReference>
<reference evidence="7" key="1">
    <citation type="journal article" date="2020" name="mSystems">
        <title>Genome- and Community-Level Interaction Insights into Carbon Utilization and Element Cycling Functions of Hydrothermarchaeota in Hydrothermal Sediment.</title>
        <authorList>
            <person name="Zhou Z."/>
            <person name="Liu Y."/>
            <person name="Xu W."/>
            <person name="Pan J."/>
            <person name="Luo Z.H."/>
            <person name="Li M."/>
        </authorList>
    </citation>
    <scope>NUCLEOTIDE SEQUENCE [LARGE SCALE GENOMIC DNA]</scope>
    <source>
        <strain evidence="8">SpSt-1</strain>
        <strain evidence="7">SpSt-1121</strain>
    </source>
</reference>
<evidence type="ECO:0000256" key="1">
    <source>
        <dbReference type="ARBA" id="ARBA00004651"/>
    </source>
</evidence>
<accession>A0A7C5XHL0</accession>
<keyword evidence="4 6" id="KW-1133">Transmembrane helix</keyword>
<evidence type="ECO:0000313" key="7">
    <source>
        <dbReference type="EMBL" id="HHP81801.1"/>
    </source>
</evidence>
<organism evidence="7">
    <name type="scientific">Ignisphaera aggregans</name>
    <dbReference type="NCBI Taxonomy" id="334771"/>
    <lineage>
        <taxon>Archaea</taxon>
        <taxon>Thermoproteota</taxon>
        <taxon>Thermoprotei</taxon>
        <taxon>Desulfurococcales</taxon>
        <taxon>Desulfurococcaceae</taxon>
        <taxon>Ignisphaera</taxon>
    </lineage>
</organism>
<proteinExistence type="predicted"/>
<evidence type="ECO:0000256" key="6">
    <source>
        <dbReference type="SAM" id="Phobius"/>
    </source>
</evidence>
<name>A0A7C5XHL0_9CREN</name>
<evidence type="ECO:0000313" key="8">
    <source>
        <dbReference type="EMBL" id="HHR95396.1"/>
    </source>
</evidence>
<dbReference type="PANTHER" id="PTHR34584:SF1">
    <property type="entry name" value="NA(+)_H(+) ANTIPORTER SUBUNIT E1"/>
    <property type="match status" value="1"/>
</dbReference>
<protein>
    <recommendedName>
        <fullName evidence="9">Cation:proton antiporter</fullName>
    </recommendedName>
</protein>
<gene>
    <name evidence="8" type="ORF">ENL47_00840</name>
    <name evidence="7" type="ORF">ENM84_03965</name>
</gene>
<comment type="subcellular location">
    <subcellularLocation>
        <location evidence="1">Cell membrane</location>
        <topology evidence="1">Multi-pass membrane protein</topology>
    </subcellularLocation>
</comment>
<evidence type="ECO:0000256" key="3">
    <source>
        <dbReference type="ARBA" id="ARBA00022692"/>
    </source>
</evidence>
<keyword evidence="2" id="KW-1003">Cell membrane</keyword>
<evidence type="ECO:0008006" key="9">
    <source>
        <dbReference type="Google" id="ProtNLM"/>
    </source>
</evidence>
<dbReference type="EMBL" id="DRUB01000019">
    <property type="protein sequence ID" value="HHR95396.1"/>
    <property type="molecule type" value="Genomic_DNA"/>
</dbReference>
<dbReference type="GO" id="GO:0005886">
    <property type="term" value="C:plasma membrane"/>
    <property type="evidence" value="ECO:0007669"/>
    <property type="project" value="UniProtKB-SubCell"/>
</dbReference>
<dbReference type="InterPro" id="IPR002758">
    <property type="entry name" value="Cation_antiport_E"/>
</dbReference>
<dbReference type="PIRSF" id="PIRSF019239">
    <property type="entry name" value="MrpE"/>
    <property type="match status" value="1"/>
</dbReference>
<dbReference type="EMBL" id="DRZI01000169">
    <property type="protein sequence ID" value="HHP81801.1"/>
    <property type="molecule type" value="Genomic_DNA"/>
</dbReference>
<feature type="transmembrane region" description="Helical" evidence="6">
    <location>
        <begin position="41"/>
        <end position="58"/>
    </location>
</feature>
<feature type="transmembrane region" description="Helical" evidence="6">
    <location>
        <begin position="18"/>
        <end position="35"/>
    </location>
</feature>
<dbReference type="PANTHER" id="PTHR34584">
    <property type="entry name" value="NA(+)/H(+) ANTIPORTER SUBUNIT E1"/>
    <property type="match status" value="1"/>
</dbReference>
<evidence type="ECO:0000256" key="4">
    <source>
        <dbReference type="ARBA" id="ARBA00022989"/>
    </source>
</evidence>
<comment type="caution">
    <text evidence="7">The sequence shown here is derived from an EMBL/GenBank/DDBJ whole genome shotgun (WGS) entry which is preliminary data.</text>
</comment>
<evidence type="ECO:0000256" key="2">
    <source>
        <dbReference type="ARBA" id="ARBA00022475"/>
    </source>
</evidence>
<sequence length="182" mass="20955">MAQQIYMYLKRLRSMRRILNKLLISITIFLFYIISIGTLKIYTIFFGAITSIAIAIIVDKMLIDSKSIELRDTIKIIYILKYLFYFIYSEIKSHINITKIIFISSNRIKPAIIAIPYTAETDYGITLLALSITNTPGTLTLHVDKATKTMYIHWIDASTLDVLKARKIISETFDELAKKIFG</sequence>
<dbReference type="GO" id="GO:0008324">
    <property type="term" value="F:monoatomic cation transmembrane transporter activity"/>
    <property type="evidence" value="ECO:0007669"/>
    <property type="project" value="InterPro"/>
</dbReference>
<dbReference type="AlphaFoldDB" id="A0A7C5XHL0"/>
<keyword evidence="5 6" id="KW-0472">Membrane</keyword>
<keyword evidence="3 6" id="KW-0812">Transmembrane</keyword>